<dbReference type="EMBL" id="CP071793">
    <property type="protein sequence ID" value="QTD50188.1"/>
    <property type="molecule type" value="Genomic_DNA"/>
</dbReference>
<dbReference type="Gene3D" id="2.60.40.10">
    <property type="entry name" value="Immunoglobulins"/>
    <property type="match status" value="7"/>
</dbReference>
<evidence type="ECO:0000313" key="5">
    <source>
        <dbReference type="Proteomes" id="UP000663929"/>
    </source>
</evidence>
<dbReference type="InterPro" id="IPR022409">
    <property type="entry name" value="PKD/Chitinase_dom"/>
</dbReference>
<dbReference type="CDD" id="cd00146">
    <property type="entry name" value="PKD"/>
    <property type="match status" value="4"/>
</dbReference>
<evidence type="ECO:0000256" key="1">
    <source>
        <dbReference type="SAM" id="MobiDB-lite"/>
    </source>
</evidence>
<evidence type="ECO:0000259" key="3">
    <source>
        <dbReference type="PROSITE" id="PS50093"/>
    </source>
</evidence>
<feature type="domain" description="PKD" evidence="3">
    <location>
        <begin position="502"/>
        <end position="583"/>
    </location>
</feature>
<keyword evidence="2" id="KW-0732">Signal</keyword>
<dbReference type="PANTHER" id="PTHR46182">
    <property type="entry name" value="FI19480P1"/>
    <property type="match status" value="1"/>
</dbReference>
<protein>
    <submittedName>
        <fullName evidence="4">PKD domain-containing protein</fullName>
    </submittedName>
</protein>
<dbReference type="SMART" id="SM00089">
    <property type="entry name" value="PKD"/>
    <property type="match status" value="5"/>
</dbReference>
<proteinExistence type="predicted"/>
<keyword evidence="5" id="KW-1185">Reference proteome</keyword>
<dbReference type="KEGG" id="scor:J3U87_31775"/>
<gene>
    <name evidence="4" type="ORF">J3U87_31775</name>
</gene>
<dbReference type="AlphaFoldDB" id="A0A8A4TMQ3"/>
<dbReference type="InterPro" id="IPR035986">
    <property type="entry name" value="PKD_dom_sf"/>
</dbReference>
<organism evidence="4 5">
    <name type="scientific">Sulfidibacter corallicola</name>
    <dbReference type="NCBI Taxonomy" id="2818388"/>
    <lineage>
        <taxon>Bacteria</taxon>
        <taxon>Pseudomonadati</taxon>
        <taxon>Acidobacteriota</taxon>
        <taxon>Holophagae</taxon>
        <taxon>Acanthopleuribacterales</taxon>
        <taxon>Acanthopleuribacteraceae</taxon>
        <taxon>Sulfidibacter</taxon>
    </lineage>
</organism>
<feature type="signal peptide" evidence="2">
    <location>
        <begin position="1"/>
        <end position="29"/>
    </location>
</feature>
<evidence type="ECO:0000256" key="2">
    <source>
        <dbReference type="SAM" id="SignalP"/>
    </source>
</evidence>
<feature type="domain" description="PKD" evidence="3">
    <location>
        <begin position="414"/>
        <end position="503"/>
    </location>
</feature>
<dbReference type="InterPro" id="IPR029865">
    <property type="entry name" value="KIAA0319-like"/>
</dbReference>
<feature type="domain" description="PKD" evidence="3">
    <location>
        <begin position="240"/>
        <end position="321"/>
    </location>
</feature>
<dbReference type="Proteomes" id="UP000663929">
    <property type="component" value="Chromosome"/>
</dbReference>
<dbReference type="RefSeq" id="WP_237379819.1">
    <property type="nucleotide sequence ID" value="NZ_CP071793.1"/>
</dbReference>
<dbReference type="SUPFAM" id="SSF49299">
    <property type="entry name" value="PKD domain"/>
    <property type="match status" value="4"/>
</dbReference>
<dbReference type="Pfam" id="PF18911">
    <property type="entry name" value="PKD_4"/>
    <property type="match status" value="4"/>
</dbReference>
<dbReference type="InterPro" id="IPR013783">
    <property type="entry name" value="Ig-like_fold"/>
</dbReference>
<feature type="region of interest" description="Disordered" evidence="1">
    <location>
        <begin position="572"/>
        <end position="599"/>
    </location>
</feature>
<sequence length="900" mass="93414">MKESVFSYAPRSMPLIALLLAVASLFHCAKGEPSLDEDNVILTITASPSTILNFGDTSVITVQAVKQDGRPVLDGARIQFAATGGSIAPEATTQDGRAVVVFTSDATIGSFTITASSGIIGADGSVAVTIEVVDRIIEISSANLSLNPSNVPRNGGQVEASLVVLGPAGEPLPNKAAVFSTSFGRLASNGSTLFTNEVGQVRDVLFLGPIPEDITNVDVTARVGTLSETQPVTVTSNVTPTPVIQISPQAPIEGETVFFSGTGSTDPDGTILDYEWDFGDGTFAAGATAEHRYERSGTFVVSLRVRDNQGAAASLSQTLTVGANQPPVAEFTFSPSNPRVGDIVFFDATGSRDPDGSIESYSWSLGNGITRSGPTISFAYPGAAEYTVVLTVTDNGGAKASSNQTISVAGNQLPEAAFTFTPTSPRTGERVVFDATSSTDADGSIESYVWNFGDNDPSVSGPTAGHSYIRPGTYQVLLTVTDNDGGQSFATNTITISDFTAPTASFTFSPTNPRIGDAVRFDASGSSAPDGSIVAYTWDFGDGGAGTGESVQHSYLVSRSFLVTLTVRDSNGKTDSTSREVTVGTGGIPVPSLRLDPTSLPAPGGTVLLDATESTDQEDGLSDLRFDFTALPPEGRDIDLPGGRSPLRQMTVADAVLGDRIPVTVTVTDTDGNEASTTQILTITDTQENQAPVADLTAEPNELRVPGGTVILDGRGSSDPDHAFEELEFDFGVQNVGNVEAELEGDGPLRTALVSNGQVGDTVTFRLTVTDPVGAQNTAFQILTVTESPSNTAPIARLSSLPSGEITAPPSPTDPVTVTLSAIDSSDAEQQTADLSFTFRGSSTRQGTEFTFDQQGNPSPFIAVATIVGVEAGDQITLIVRVVDEGGLSDEAALLLPVVP</sequence>
<dbReference type="SUPFAM" id="SSF49373">
    <property type="entry name" value="Invasin/intimin cell-adhesion fragments"/>
    <property type="match status" value="1"/>
</dbReference>
<dbReference type="GO" id="GO:0031410">
    <property type="term" value="C:cytoplasmic vesicle"/>
    <property type="evidence" value="ECO:0007669"/>
    <property type="project" value="TreeGrafter"/>
</dbReference>
<accession>A0A8A4TMQ3</accession>
<dbReference type="PROSITE" id="PS50093">
    <property type="entry name" value="PKD"/>
    <property type="match status" value="4"/>
</dbReference>
<feature type="chain" id="PRO_5035288267" evidence="2">
    <location>
        <begin position="30"/>
        <end position="900"/>
    </location>
</feature>
<dbReference type="InterPro" id="IPR000601">
    <property type="entry name" value="PKD_dom"/>
</dbReference>
<dbReference type="InterPro" id="IPR008964">
    <property type="entry name" value="Invasin/intimin_cell_adhesion"/>
</dbReference>
<feature type="domain" description="PKD" evidence="3">
    <location>
        <begin position="327"/>
        <end position="408"/>
    </location>
</feature>
<dbReference type="GO" id="GO:0005886">
    <property type="term" value="C:plasma membrane"/>
    <property type="evidence" value="ECO:0007669"/>
    <property type="project" value="TreeGrafter"/>
</dbReference>
<reference evidence="4" key="1">
    <citation type="submission" date="2021-03" db="EMBL/GenBank/DDBJ databases">
        <title>Acanthopleuribacteraceae sp. M133.</title>
        <authorList>
            <person name="Wang G."/>
        </authorList>
    </citation>
    <scope>NUCLEOTIDE SEQUENCE</scope>
    <source>
        <strain evidence="4">M133</strain>
    </source>
</reference>
<name>A0A8A4TMQ3_SULCO</name>
<dbReference type="PANTHER" id="PTHR46182:SF1">
    <property type="entry name" value="DYSLEXIA-ASSOCIATED PROTEIN KIAA0319"/>
    <property type="match status" value="1"/>
</dbReference>
<evidence type="ECO:0000313" key="4">
    <source>
        <dbReference type="EMBL" id="QTD50188.1"/>
    </source>
</evidence>